<accession>A0A4S4K8Y4</accession>
<name>A0A4S4K8Y4_9AGAM</name>
<sequence length="98" mass="10709">MRGRGRGAEIDTDPRRETETEWVLTQVLALAEDASTTEADAETETSRTGTPLKQHERRPSIQSCAVFCFRHDTVAKAKAKAQTLSSAYVLCARAITAA</sequence>
<organism evidence="2 3">
    <name type="scientific">Phellinidium pouzarii</name>
    <dbReference type="NCBI Taxonomy" id="167371"/>
    <lineage>
        <taxon>Eukaryota</taxon>
        <taxon>Fungi</taxon>
        <taxon>Dikarya</taxon>
        <taxon>Basidiomycota</taxon>
        <taxon>Agaricomycotina</taxon>
        <taxon>Agaricomycetes</taxon>
        <taxon>Hymenochaetales</taxon>
        <taxon>Hymenochaetaceae</taxon>
        <taxon>Phellinidium</taxon>
    </lineage>
</organism>
<proteinExistence type="predicted"/>
<evidence type="ECO:0000313" key="3">
    <source>
        <dbReference type="Proteomes" id="UP000308199"/>
    </source>
</evidence>
<gene>
    <name evidence="2" type="ORF">EW145_g8254</name>
</gene>
<dbReference type="Proteomes" id="UP000308199">
    <property type="component" value="Unassembled WGS sequence"/>
</dbReference>
<keyword evidence="3" id="KW-1185">Reference proteome</keyword>
<evidence type="ECO:0000313" key="2">
    <source>
        <dbReference type="EMBL" id="THG93930.1"/>
    </source>
</evidence>
<comment type="caution">
    <text evidence="2">The sequence shown here is derived from an EMBL/GenBank/DDBJ whole genome shotgun (WGS) entry which is preliminary data.</text>
</comment>
<evidence type="ECO:0000256" key="1">
    <source>
        <dbReference type="SAM" id="MobiDB-lite"/>
    </source>
</evidence>
<feature type="region of interest" description="Disordered" evidence="1">
    <location>
        <begin position="33"/>
        <end position="57"/>
    </location>
</feature>
<protein>
    <submittedName>
        <fullName evidence="2">Uncharacterized protein</fullName>
    </submittedName>
</protein>
<dbReference type="AlphaFoldDB" id="A0A4S4K8Y4"/>
<reference evidence="2 3" key="1">
    <citation type="submission" date="2019-02" db="EMBL/GenBank/DDBJ databases">
        <title>Genome sequencing of the rare red list fungi Phellinidium pouzarii.</title>
        <authorList>
            <person name="Buettner E."/>
            <person name="Kellner H."/>
        </authorList>
    </citation>
    <scope>NUCLEOTIDE SEQUENCE [LARGE SCALE GENOMIC DNA]</scope>
    <source>
        <strain evidence="2 3">DSM 108285</strain>
    </source>
</reference>
<dbReference type="EMBL" id="SGPK01001193">
    <property type="protein sequence ID" value="THG93930.1"/>
    <property type="molecule type" value="Genomic_DNA"/>
</dbReference>